<reference evidence="1" key="1">
    <citation type="submission" date="2018-07" db="EMBL/GenBank/DDBJ databases">
        <authorList>
            <person name="Quirk P.G."/>
            <person name="Krulwich T.A."/>
        </authorList>
    </citation>
    <scope>NUCLEOTIDE SEQUENCE</scope>
</reference>
<sequence>MANKMNINTYRRQCLPHNFTLINDTQQEMNQLFKITMFLGRKNSSDNNLNCTNRQVTTNMNNYDKFNKIEEKINNNLTYINIHVDRADTGSTVFHNSV</sequence>
<proteinExistence type="predicted"/>
<evidence type="ECO:0000313" key="1">
    <source>
        <dbReference type="EMBL" id="SSX29143.1"/>
    </source>
</evidence>
<name>A0A336MJX7_CULSO</name>
<accession>A0A336MJX7</accession>
<gene>
    <name evidence="1" type="primary">CSON000881</name>
</gene>
<dbReference type="VEuPathDB" id="VectorBase:CSON000881"/>
<dbReference type="AlphaFoldDB" id="A0A336MJX7"/>
<protein>
    <submittedName>
        <fullName evidence="1">CSON000881 protein</fullName>
    </submittedName>
</protein>
<organism evidence="1">
    <name type="scientific">Culicoides sonorensis</name>
    <name type="common">Biting midge</name>
    <dbReference type="NCBI Taxonomy" id="179676"/>
    <lineage>
        <taxon>Eukaryota</taxon>
        <taxon>Metazoa</taxon>
        <taxon>Ecdysozoa</taxon>
        <taxon>Arthropoda</taxon>
        <taxon>Hexapoda</taxon>
        <taxon>Insecta</taxon>
        <taxon>Pterygota</taxon>
        <taxon>Neoptera</taxon>
        <taxon>Endopterygota</taxon>
        <taxon>Diptera</taxon>
        <taxon>Nematocera</taxon>
        <taxon>Chironomoidea</taxon>
        <taxon>Ceratopogonidae</taxon>
        <taxon>Ceratopogoninae</taxon>
        <taxon>Culicoides</taxon>
        <taxon>Monoculicoides</taxon>
    </lineage>
</organism>
<dbReference type="EMBL" id="UFQT01001145">
    <property type="protein sequence ID" value="SSX29143.1"/>
    <property type="molecule type" value="Genomic_DNA"/>
</dbReference>